<accession>A0AAE0TSC9</accession>
<dbReference type="InterPro" id="IPR024526">
    <property type="entry name" value="DUF3807"/>
</dbReference>
<keyword evidence="3" id="KW-1185">Reference proteome</keyword>
<feature type="compositionally biased region" description="Polar residues" evidence="1">
    <location>
        <begin position="168"/>
        <end position="180"/>
    </location>
</feature>
<evidence type="ECO:0000313" key="2">
    <source>
        <dbReference type="EMBL" id="KAK3669826.1"/>
    </source>
</evidence>
<reference evidence="2" key="1">
    <citation type="submission" date="2023-07" db="EMBL/GenBank/DDBJ databases">
        <title>Black Yeasts Isolated from many extreme environments.</title>
        <authorList>
            <person name="Coleine C."/>
            <person name="Stajich J.E."/>
            <person name="Selbmann L."/>
        </authorList>
    </citation>
    <scope>NUCLEOTIDE SEQUENCE</scope>
    <source>
        <strain evidence="2">CCFEE 5485</strain>
    </source>
</reference>
<dbReference type="AlphaFoldDB" id="A0AAE0TSC9"/>
<feature type="compositionally biased region" description="Basic and acidic residues" evidence="1">
    <location>
        <begin position="184"/>
        <end position="194"/>
    </location>
</feature>
<comment type="caution">
    <text evidence="2">The sequence shown here is derived from an EMBL/GenBank/DDBJ whole genome shotgun (WGS) entry which is preliminary data.</text>
</comment>
<organism evidence="2 3">
    <name type="scientific">Recurvomyces mirabilis</name>
    <dbReference type="NCBI Taxonomy" id="574656"/>
    <lineage>
        <taxon>Eukaryota</taxon>
        <taxon>Fungi</taxon>
        <taxon>Dikarya</taxon>
        <taxon>Ascomycota</taxon>
        <taxon>Pezizomycotina</taxon>
        <taxon>Dothideomycetes</taxon>
        <taxon>Dothideomycetidae</taxon>
        <taxon>Mycosphaerellales</taxon>
        <taxon>Teratosphaeriaceae</taxon>
        <taxon>Recurvomyces</taxon>
    </lineage>
</organism>
<gene>
    <name evidence="2" type="ORF">LTR78_010284</name>
</gene>
<proteinExistence type="predicted"/>
<dbReference type="PANTHER" id="PTHR40642:SF1">
    <property type="entry name" value="YALI0F31295P"/>
    <property type="match status" value="1"/>
</dbReference>
<feature type="compositionally biased region" description="Pro residues" evidence="1">
    <location>
        <begin position="131"/>
        <end position="141"/>
    </location>
</feature>
<dbReference type="Pfam" id="PF12720">
    <property type="entry name" value="DUF3807"/>
    <property type="match status" value="1"/>
</dbReference>
<feature type="region of interest" description="Disordered" evidence="1">
    <location>
        <begin position="93"/>
        <end position="194"/>
    </location>
</feature>
<feature type="compositionally biased region" description="Basic residues" evidence="1">
    <location>
        <begin position="147"/>
        <end position="165"/>
    </location>
</feature>
<dbReference type="EMBL" id="JAUTXT010000070">
    <property type="protein sequence ID" value="KAK3669826.1"/>
    <property type="molecule type" value="Genomic_DNA"/>
</dbReference>
<name>A0AAE0TSC9_9PEZI</name>
<dbReference type="PANTHER" id="PTHR40642">
    <property type="entry name" value="YALI0F31295P"/>
    <property type="match status" value="1"/>
</dbReference>
<evidence type="ECO:0000256" key="1">
    <source>
        <dbReference type="SAM" id="MobiDB-lite"/>
    </source>
</evidence>
<sequence>MLTPSITEDDLLAFQISHFGDDSKPAEWFVDAQTALASATSGDDGRQDDLGHYADGKMRMLTDEQIALFRHSEIELLLRERRLRRDEEDYHARDVGTVEGGDEEEDRDHENFTTHSDSSLEDDLVGLAQPPTQPPPRPTPPTSTSRQKPKHRKSAAAKKRAKRRQSQTNPSDDSASTGSMQRHRAQEVPYDQRNKRRWEDYIEDTDPVHGSITHRRMVRELDQHLAEAVEVDYGDE</sequence>
<evidence type="ECO:0000313" key="3">
    <source>
        <dbReference type="Proteomes" id="UP001274830"/>
    </source>
</evidence>
<dbReference type="Proteomes" id="UP001274830">
    <property type="component" value="Unassembled WGS sequence"/>
</dbReference>
<protein>
    <submittedName>
        <fullName evidence="2">Uncharacterized protein</fullName>
    </submittedName>
</protein>